<sequence length="189" mass="21709">MTRHGSHLKNFEIRVHDGSVFVNAHALAMLSPYFEKVCFDESFTEANCGCVEVKDVDLNQITIFLSYVLPGDDFLYHKTIDGSNLAVLIQLAERFLFPSVRHEIEAFLVDGVFANEEFKKQCSHQRDLGSKMLQLQKRRNQVSKLITSLPPAEAKYVQEQVARFTLYQSPSGYPISAYAWNDFNVRMFF</sequence>
<name>A0A8S1GVB2_9PELO</name>
<keyword evidence="3" id="KW-1185">Reference proteome</keyword>
<dbReference type="Pfam" id="PF00651">
    <property type="entry name" value="BTB"/>
    <property type="match status" value="1"/>
</dbReference>
<dbReference type="SUPFAM" id="SSF54695">
    <property type="entry name" value="POZ domain"/>
    <property type="match status" value="1"/>
</dbReference>
<comment type="caution">
    <text evidence="2">The sequence shown here is derived from an EMBL/GenBank/DDBJ whole genome shotgun (WGS) entry which is preliminary data.</text>
</comment>
<dbReference type="AlphaFoldDB" id="A0A8S1GVB2"/>
<dbReference type="Proteomes" id="UP000835052">
    <property type="component" value="Unassembled WGS sequence"/>
</dbReference>
<dbReference type="PANTHER" id="PTHR22744">
    <property type="entry name" value="HELIX LOOP HELIX PROTEIN 21-RELATED"/>
    <property type="match status" value="1"/>
</dbReference>
<evidence type="ECO:0000313" key="2">
    <source>
        <dbReference type="EMBL" id="CAD6185340.1"/>
    </source>
</evidence>
<proteinExistence type="predicted"/>
<reference evidence="2" key="1">
    <citation type="submission" date="2020-10" db="EMBL/GenBank/DDBJ databases">
        <authorList>
            <person name="Kikuchi T."/>
        </authorList>
    </citation>
    <scope>NUCLEOTIDE SEQUENCE</scope>
    <source>
        <strain evidence="2">NKZ352</strain>
    </source>
</reference>
<feature type="domain" description="BTB" evidence="1">
    <location>
        <begin position="11"/>
        <end position="109"/>
    </location>
</feature>
<dbReference type="EMBL" id="CAJGYM010000002">
    <property type="protein sequence ID" value="CAD6185340.1"/>
    <property type="molecule type" value="Genomic_DNA"/>
</dbReference>
<evidence type="ECO:0000259" key="1">
    <source>
        <dbReference type="Pfam" id="PF00651"/>
    </source>
</evidence>
<gene>
    <name evidence="2" type="ORF">CAUJ_LOCUS1259</name>
</gene>
<dbReference type="Gene3D" id="3.30.710.10">
    <property type="entry name" value="Potassium Channel Kv1.1, Chain A"/>
    <property type="match status" value="1"/>
</dbReference>
<accession>A0A8S1GVB2</accession>
<dbReference type="InterPro" id="IPR000210">
    <property type="entry name" value="BTB/POZ_dom"/>
</dbReference>
<dbReference type="OrthoDB" id="5804679at2759"/>
<protein>
    <recommendedName>
        <fullName evidence="1">BTB domain-containing protein</fullName>
    </recommendedName>
</protein>
<dbReference type="PANTHER" id="PTHR22744:SF14">
    <property type="entry name" value="BTB DOMAIN-CONTAINING PROTEIN-RELATED"/>
    <property type="match status" value="1"/>
</dbReference>
<organism evidence="2 3">
    <name type="scientific">Caenorhabditis auriculariae</name>
    <dbReference type="NCBI Taxonomy" id="2777116"/>
    <lineage>
        <taxon>Eukaryota</taxon>
        <taxon>Metazoa</taxon>
        <taxon>Ecdysozoa</taxon>
        <taxon>Nematoda</taxon>
        <taxon>Chromadorea</taxon>
        <taxon>Rhabditida</taxon>
        <taxon>Rhabditina</taxon>
        <taxon>Rhabditomorpha</taxon>
        <taxon>Rhabditoidea</taxon>
        <taxon>Rhabditidae</taxon>
        <taxon>Peloderinae</taxon>
        <taxon>Caenorhabditis</taxon>
    </lineage>
</organism>
<evidence type="ECO:0000313" key="3">
    <source>
        <dbReference type="Proteomes" id="UP000835052"/>
    </source>
</evidence>
<dbReference type="InterPro" id="IPR011333">
    <property type="entry name" value="SKP1/BTB/POZ_sf"/>
</dbReference>